<reference evidence="3 4" key="1">
    <citation type="submission" date="2013-04" db="EMBL/GenBank/DDBJ databases">
        <title>The Genome Sequence of Enterorhabdus caecimuris B7.</title>
        <authorList>
            <consortium name="The Broad Institute Genomics Platform"/>
            <consortium name="The Broad Institute Genome Sequencing Center for Infectious Disease"/>
            <person name="Earl A."/>
            <person name="Xavier R."/>
            <person name="Elson C."/>
            <person name="Duck W."/>
            <person name="Walker B."/>
            <person name="Young S."/>
            <person name="Zeng Q."/>
            <person name="Gargeya S."/>
            <person name="Fitzgerald M."/>
            <person name="Haas B."/>
            <person name="Abouelleil A."/>
            <person name="Allen A.W."/>
            <person name="Alvarado L."/>
            <person name="Arachchi H.M."/>
            <person name="Berlin A.M."/>
            <person name="Chapman S.B."/>
            <person name="Gainer-Dewar J."/>
            <person name="Goldberg J."/>
            <person name="Griggs A."/>
            <person name="Gujja S."/>
            <person name="Hansen M."/>
            <person name="Howarth C."/>
            <person name="Imamovic A."/>
            <person name="Ireland A."/>
            <person name="Larimer J."/>
            <person name="McCowan C."/>
            <person name="Murphy C."/>
            <person name="Pearson M."/>
            <person name="Poon T.W."/>
            <person name="Priest M."/>
            <person name="Roberts A."/>
            <person name="Saif S."/>
            <person name="Shea T."/>
            <person name="Sisk P."/>
            <person name="Sykes S."/>
            <person name="Wortman J."/>
            <person name="Nusbaum C."/>
            <person name="Birren B."/>
        </authorList>
    </citation>
    <scope>NUCLEOTIDE SEQUENCE [LARGE SCALE GENOMIC DNA]</scope>
    <source>
        <strain evidence="3 4">B7</strain>
    </source>
</reference>
<gene>
    <name evidence="3" type="ORF">C811_00057</name>
</gene>
<sequence>MDICETGMPLILYGRLYTQYQTRIEEVDTFAADKGGSLLSSGNEVIVPASGETAEDIAIASSVRRPGIIFGGDLNVLTPEGALDPDYVALGITYGSAHGDLAKRAQGKSVVHVHNADIAMTELAYPGIDEQRAISSFVLSLDSLITLHQRERIEPGIII</sequence>
<dbReference type="Gene3D" id="3.90.220.20">
    <property type="entry name" value="DNA methylase specificity domains"/>
    <property type="match status" value="1"/>
</dbReference>
<dbReference type="Proteomes" id="UP000014204">
    <property type="component" value="Unassembled WGS sequence"/>
</dbReference>
<dbReference type="eggNOG" id="COG0732">
    <property type="taxonomic scope" value="Bacteria"/>
</dbReference>
<dbReference type="InterPro" id="IPR044946">
    <property type="entry name" value="Restrct_endonuc_typeI_TRD_sf"/>
</dbReference>
<protein>
    <recommendedName>
        <fullName evidence="5">Type I restriction modification DNA specificity domain-containing protein</fullName>
    </recommendedName>
</protein>
<dbReference type="STRING" id="1235794.C811_00057"/>
<dbReference type="SUPFAM" id="SSF116734">
    <property type="entry name" value="DNA methylase specificity domain"/>
    <property type="match status" value="1"/>
</dbReference>
<name>R9L5C9_9ACTN</name>
<dbReference type="GO" id="GO:0009307">
    <property type="term" value="P:DNA restriction-modification system"/>
    <property type="evidence" value="ECO:0007669"/>
    <property type="project" value="UniProtKB-KW"/>
</dbReference>
<dbReference type="GO" id="GO:0003677">
    <property type="term" value="F:DNA binding"/>
    <property type="evidence" value="ECO:0007669"/>
    <property type="project" value="UniProtKB-KW"/>
</dbReference>
<evidence type="ECO:0000256" key="1">
    <source>
        <dbReference type="ARBA" id="ARBA00022747"/>
    </source>
</evidence>
<keyword evidence="1" id="KW-0680">Restriction system</keyword>
<evidence type="ECO:0000256" key="2">
    <source>
        <dbReference type="ARBA" id="ARBA00023125"/>
    </source>
</evidence>
<organism evidence="3 4">
    <name type="scientific">Adlercreutzia caecimuris B7</name>
    <dbReference type="NCBI Taxonomy" id="1235794"/>
    <lineage>
        <taxon>Bacteria</taxon>
        <taxon>Bacillati</taxon>
        <taxon>Actinomycetota</taxon>
        <taxon>Coriobacteriia</taxon>
        <taxon>Eggerthellales</taxon>
        <taxon>Eggerthellaceae</taxon>
        <taxon>Adlercreutzia</taxon>
    </lineage>
</organism>
<keyword evidence="2" id="KW-0238">DNA-binding</keyword>
<keyword evidence="4" id="KW-1185">Reference proteome</keyword>
<dbReference type="HOGENOM" id="CLU_021095_6_4_11"/>
<dbReference type="EMBL" id="ASSY01000001">
    <property type="protein sequence ID" value="EOS53753.1"/>
    <property type="molecule type" value="Genomic_DNA"/>
</dbReference>
<evidence type="ECO:0000313" key="3">
    <source>
        <dbReference type="EMBL" id="EOS53753.1"/>
    </source>
</evidence>
<proteinExistence type="predicted"/>
<dbReference type="AlphaFoldDB" id="R9L5C9"/>
<accession>R9L5C9</accession>
<evidence type="ECO:0000313" key="4">
    <source>
        <dbReference type="Proteomes" id="UP000014204"/>
    </source>
</evidence>
<evidence type="ECO:0008006" key="5">
    <source>
        <dbReference type="Google" id="ProtNLM"/>
    </source>
</evidence>
<comment type="caution">
    <text evidence="3">The sequence shown here is derived from an EMBL/GenBank/DDBJ whole genome shotgun (WGS) entry which is preliminary data.</text>
</comment>